<evidence type="ECO:0000256" key="4">
    <source>
        <dbReference type="ARBA" id="ARBA00022490"/>
    </source>
</evidence>
<dbReference type="GO" id="GO:0009507">
    <property type="term" value="C:chloroplast"/>
    <property type="evidence" value="ECO:0007669"/>
    <property type="project" value="UniProtKB-SubCell"/>
</dbReference>
<keyword evidence="5" id="KW-0547">Nucleotide-binding</keyword>
<evidence type="ECO:0000256" key="8">
    <source>
        <dbReference type="SAM" id="MobiDB-lite"/>
    </source>
</evidence>
<feature type="domain" description="Tr-type G" evidence="9">
    <location>
        <begin position="174"/>
        <end position="411"/>
    </location>
</feature>
<dbReference type="FunFam" id="2.40.30.10:FF:000020">
    <property type="entry name" value="Translation elongation factor EF-1"/>
    <property type="match status" value="1"/>
</dbReference>
<dbReference type="GO" id="GO:0003924">
    <property type="term" value="F:GTPase activity"/>
    <property type="evidence" value="ECO:0007669"/>
    <property type="project" value="InterPro"/>
</dbReference>
<feature type="region of interest" description="Disordered" evidence="8">
    <location>
        <begin position="1"/>
        <end position="65"/>
    </location>
</feature>
<organism evidence="10">
    <name type="scientific">Trieres chinensis</name>
    <name type="common">Marine centric diatom</name>
    <name type="synonym">Odontella sinensis</name>
    <dbReference type="NCBI Taxonomy" id="1514140"/>
    <lineage>
        <taxon>Eukaryota</taxon>
        <taxon>Sar</taxon>
        <taxon>Stramenopiles</taxon>
        <taxon>Ochrophyta</taxon>
        <taxon>Bacillariophyta</taxon>
        <taxon>Mediophyceae</taxon>
        <taxon>Biddulphiophycidae</taxon>
        <taxon>Eupodiscales</taxon>
        <taxon>Parodontellaceae</taxon>
        <taxon>Trieres</taxon>
    </lineage>
</organism>
<dbReference type="CDD" id="cd04089">
    <property type="entry name" value="eRF3_II"/>
    <property type="match status" value="1"/>
</dbReference>
<evidence type="ECO:0000313" key="10">
    <source>
        <dbReference type="EMBL" id="CAD9339803.1"/>
    </source>
</evidence>
<protein>
    <recommendedName>
        <fullName evidence="9">Tr-type G domain-containing protein</fullName>
    </recommendedName>
</protein>
<dbReference type="SUPFAM" id="SSF52540">
    <property type="entry name" value="P-loop containing nucleoside triphosphate hydrolases"/>
    <property type="match status" value="1"/>
</dbReference>
<sequence length="615" mass="67687">MSFNPNANEWKPSVAAKEWTPGGFSMPAPAPAPAPPPAPAPAPPPAPAQAPDRHESEMDESDPLWQVVLKIAEGDRDRAMKLINDPDGLTKYPEVVALMDKMEEEGGGGDAMDTTEDWEKEKAAAAAGGSQDAQLAAEAEKMSISKPAESAMEEAEEEEEEIEEVEGIAEGDPREHLNLVFIGHVDAGKSTLSGNILYITDNVDKRTIERYEREAKELNRESWFLAFIMDTNEEERAKGKTVEVGRAHFETEDKRYTILDAPGHKNYVPNMIMGASQADVGVLVISARKGEFETGFDRGGQTREHALLAKTLGVSYLIVVINKMDDPTVKWQKSRFDECVTKLRPFLKSCGFVIKREVKFIPISGLTGANIKEEVDPKVCPWWKGCHTKSENNTGVSTLLGLLDALEIKGRDANAALRIPVLDRYTDRGTIAMGKVESGTVRPGMKVTLMPTRQQYKIDAVWANEEPVKAARPGENVLIKLGGGCGTEDILRGFVICSPPACRAVDKIICHMALMDMPENTRIFTAGFQAMFHAHCCEEECTVIKLFETTNKKGLVNKNPRFAAIGMRIVCMLELARTVPVECFDDMPFLGRFTLRTEGKTVGIGKVTKLPPKKE</sequence>
<dbReference type="PRINTS" id="PR00315">
    <property type="entry name" value="ELONGATNFCT"/>
</dbReference>
<gene>
    <name evidence="10" type="ORF">OSIN01602_LOCUS10331</name>
</gene>
<dbReference type="InterPro" id="IPR031157">
    <property type="entry name" value="G_TR_CS"/>
</dbReference>
<dbReference type="InterPro" id="IPR000795">
    <property type="entry name" value="T_Tr_GTP-bd_dom"/>
</dbReference>
<keyword evidence="6" id="KW-0342">GTP-binding</keyword>
<comment type="similarity">
    <text evidence="3">Belongs to the TRAFAC class translation factor GTPase superfamily. Classic translation factor GTPase family. EF-Tu/EF-1A subfamily.</text>
</comment>
<dbReference type="Pfam" id="PF00009">
    <property type="entry name" value="GTP_EFTU"/>
    <property type="match status" value="1"/>
</dbReference>
<dbReference type="SUPFAM" id="SSF50447">
    <property type="entry name" value="Translation proteins"/>
    <property type="match status" value="1"/>
</dbReference>
<keyword evidence="4" id="KW-0963">Cytoplasm</keyword>
<proteinExistence type="inferred from homology"/>
<dbReference type="Gene3D" id="3.40.50.300">
    <property type="entry name" value="P-loop containing nucleotide triphosphate hydrolases"/>
    <property type="match status" value="1"/>
</dbReference>
<evidence type="ECO:0000256" key="3">
    <source>
        <dbReference type="ARBA" id="ARBA00007249"/>
    </source>
</evidence>
<dbReference type="InterPro" id="IPR054696">
    <property type="entry name" value="GTP-eEF1A_C"/>
</dbReference>
<dbReference type="EMBL" id="HBGO01018032">
    <property type="protein sequence ID" value="CAD9339803.1"/>
    <property type="molecule type" value="Transcribed_RNA"/>
</dbReference>
<keyword evidence="7" id="KW-0175">Coiled coil</keyword>
<evidence type="ECO:0000256" key="1">
    <source>
        <dbReference type="ARBA" id="ARBA00004229"/>
    </source>
</evidence>
<accession>A0A7S1ZIV8</accession>
<evidence type="ECO:0000256" key="5">
    <source>
        <dbReference type="ARBA" id="ARBA00022741"/>
    </source>
</evidence>
<evidence type="ECO:0000256" key="2">
    <source>
        <dbReference type="ARBA" id="ARBA00004496"/>
    </source>
</evidence>
<dbReference type="Pfam" id="PF03144">
    <property type="entry name" value="GTP_EFTU_D2"/>
    <property type="match status" value="1"/>
</dbReference>
<evidence type="ECO:0000256" key="7">
    <source>
        <dbReference type="SAM" id="Coils"/>
    </source>
</evidence>
<dbReference type="GO" id="GO:0005525">
    <property type="term" value="F:GTP binding"/>
    <property type="evidence" value="ECO:0007669"/>
    <property type="project" value="UniProtKB-KW"/>
</dbReference>
<comment type="subcellular location">
    <subcellularLocation>
        <location evidence="2">Cytoplasm</location>
    </subcellularLocation>
    <subcellularLocation>
        <location evidence="1">Plastid</location>
        <location evidence="1">Chloroplast</location>
    </subcellularLocation>
</comment>
<dbReference type="InterPro" id="IPR050100">
    <property type="entry name" value="TRAFAC_GTPase_members"/>
</dbReference>
<dbReference type="PROSITE" id="PS00301">
    <property type="entry name" value="G_TR_1"/>
    <property type="match status" value="1"/>
</dbReference>
<feature type="coiled-coil region" evidence="7">
    <location>
        <begin position="145"/>
        <end position="172"/>
    </location>
</feature>
<reference evidence="10" key="1">
    <citation type="submission" date="2021-01" db="EMBL/GenBank/DDBJ databases">
        <authorList>
            <person name="Corre E."/>
            <person name="Pelletier E."/>
            <person name="Niang G."/>
            <person name="Scheremetjew M."/>
            <person name="Finn R."/>
            <person name="Kale V."/>
            <person name="Holt S."/>
            <person name="Cochrane G."/>
            <person name="Meng A."/>
            <person name="Brown T."/>
            <person name="Cohen L."/>
        </authorList>
    </citation>
    <scope>NUCLEOTIDE SEQUENCE</scope>
    <source>
        <strain evidence="10">Grunow 1884</strain>
    </source>
</reference>
<dbReference type="CDD" id="cd03704">
    <property type="entry name" value="eRF3_C_III"/>
    <property type="match status" value="1"/>
</dbReference>
<dbReference type="FunFam" id="3.40.50.300:FF:000862">
    <property type="entry name" value="Eukaryotic peptide chain release factor GTP-binding subunit ERF3A"/>
    <property type="match status" value="1"/>
</dbReference>
<dbReference type="AlphaFoldDB" id="A0A7S1ZIV8"/>
<feature type="compositionally biased region" description="Pro residues" evidence="8">
    <location>
        <begin position="28"/>
        <end position="48"/>
    </location>
</feature>
<dbReference type="Gene3D" id="2.40.30.10">
    <property type="entry name" value="Translation factors"/>
    <property type="match status" value="2"/>
</dbReference>
<name>A0A7S1ZIV8_TRICV</name>
<dbReference type="Pfam" id="PF22594">
    <property type="entry name" value="GTP-eEF1A_C"/>
    <property type="match status" value="1"/>
</dbReference>
<dbReference type="PROSITE" id="PS51722">
    <property type="entry name" value="G_TR_2"/>
    <property type="match status" value="1"/>
</dbReference>
<dbReference type="CDD" id="cd01883">
    <property type="entry name" value="EF1_alpha"/>
    <property type="match status" value="1"/>
</dbReference>
<dbReference type="InterPro" id="IPR009001">
    <property type="entry name" value="Transl_elong_EF1A/Init_IF2_C"/>
</dbReference>
<dbReference type="InterPro" id="IPR027417">
    <property type="entry name" value="P-loop_NTPase"/>
</dbReference>
<evidence type="ECO:0000259" key="9">
    <source>
        <dbReference type="PROSITE" id="PS51722"/>
    </source>
</evidence>
<evidence type="ECO:0000256" key="6">
    <source>
        <dbReference type="ARBA" id="ARBA00023134"/>
    </source>
</evidence>
<dbReference type="InterPro" id="IPR004161">
    <property type="entry name" value="EFTu-like_2"/>
</dbReference>
<dbReference type="InterPro" id="IPR009000">
    <property type="entry name" value="Transl_B-barrel_sf"/>
</dbReference>
<dbReference type="PANTHER" id="PTHR23115">
    <property type="entry name" value="TRANSLATION FACTOR"/>
    <property type="match status" value="1"/>
</dbReference>
<dbReference type="SUPFAM" id="SSF50465">
    <property type="entry name" value="EF-Tu/eEF-1alpha/eIF2-gamma C-terminal domain"/>
    <property type="match status" value="1"/>
</dbReference>